<evidence type="ECO:0000313" key="2">
    <source>
        <dbReference type="Proteomes" id="UP000239731"/>
    </source>
</evidence>
<evidence type="ECO:0000313" key="1">
    <source>
        <dbReference type="EMBL" id="PRW84213.1"/>
    </source>
</evidence>
<name>A0A2T0HMM6_PSEFL</name>
<protein>
    <submittedName>
        <fullName evidence="1">Uncharacterized protein</fullName>
    </submittedName>
</protein>
<dbReference type="EMBL" id="PVUH01000032">
    <property type="protein sequence ID" value="PRW84213.1"/>
    <property type="molecule type" value="Genomic_DNA"/>
</dbReference>
<sequence length="199" mass="22245">MRGMLDDFAKDNISVLKTNGQRFDGLKASVQKGKVFLWDSSIFIEPKDLIIRHMSNGGSETFEVVEPGFYEAVMDFEAHYQMVVRRMGEAEAERVSHSTIYNFHGDNARVNNQSVDNSVNTVYSNTEISNLVEGLRSQVESLDLPEDEKLEAIEVVDEIKTQLDSPAPKKTIVKRLIESLPKVESITTIGASIMTMLGS</sequence>
<comment type="caution">
    <text evidence="1">The sequence shown here is derived from an EMBL/GenBank/DDBJ whole genome shotgun (WGS) entry which is preliminary data.</text>
</comment>
<dbReference type="RefSeq" id="WP_106118689.1">
    <property type="nucleotide sequence ID" value="NZ_PVUH01000032.1"/>
</dbReference>
<proteinExistence type="predicted"/>
<dbReference type="Proteomes" id="UP000239731">
    <property type="component" value="Unassembled WGS sequence"/>
</dbReference>
<organism evidence="1 2">
    <name type="scientific">Pseudomonas fluorescens</name>
    <dbReference type="NCBI Taxonomy" id="294"/>
    <lineage>
        <taxon>Bacteria</taxon>
        <taxon>Pseudomonadati</taxon>
        <taxon>Pseudomonadota</taxon>
        <taxon>Gammaproteobacteria</taxon>
        <taxon>Pseudomonadales</taxon>
        <taxon>Pseudomonadaceae</taxon>
        <taxon>Pseudomonas</taxon>
    </lineage>
</organism>
<dbReference type="AlphaFoldDB" id="A0A2T0HMM6"/>
<reference evidence="1 2" key="1">
    <citation type="submission" date="2018-03" db="EMBL/GenBank/DDBJ databases">
        <title>Blue discolouration in mozzarella cheese caused by Pseudomonas fluorescens.</title>
        <authorList>
            <person name="Chiesa F."/>
            <person name="Dalmasso A."/>
            <person name="Lomonaco S."/>
        </authorList>
    </citation>
    <scope>NUCLEOTIDE SEQUENCE [LARGE SCALE GENOMIC DNA]</scope>
    <source>
        <strain evidence="1 2">11293</strain>
    </source>
</reference>
<accession>A0A2T0HMM6</accession>
<gene>
    <name evidence="1" type="ORF">C7A10_29510</name>
</gene>